<protein>
    <submittedName>
        <fullName evidence="1">Uncharacterized protein</fullName>
    </submittedName>
</protein>
<accession>A0A6C0CZC9</accession>
<dbReference type="AlphaFoldDB" id="A0A6C0CZC9"/>
<name>A0A6C0CZC9_9ZZZZ</name>
<organism evidence="1">
    <name type="scientific">viral metagenome</name>
    <dbReference type="NCBI Taxonomy" id="1070528"/>
    <lineage>
        <taxon>unclassified sequences</taxon>
        <taxon>metagenomes</taxon>
        <taxon>organismal metagenomes</taxon>
    </lineage>
</organism>
<proteinExistence type="predicted"/>
<sequence>MFSMLIGRFNRLVEQRIKDVPFTNITKDVLSIGGGIVGGCYGFSNALYHSNGVLWRPTTGVAMGYSLGFICGLYPYHTIGLLLTGDIAHTYLYPYYKKLKESIVQSNSKNPQIPNDL</sequence>
<dbReference type="EMBL" id="MN739518">
    <property type="protein sequence ID" value="QHT09878.1"/>
    <property type="molecule type" value="Genomic_DNA"/>
</dbReference>
<reference evidence="1" key="1">
    <citation type="journal article" date="2020" name="Nature">
        <title>Giant virus diversity and host interactions through global metagenomics.</title>
        <authorList>
            <person name="Schulz F."/>
            <person name="Roux S."/>
            <person name="Paez-Espino D."/>
            <person name="Jungbluth S."/>
            <person name="Walsh D.A."/>
            <person name="Denef V.J."/>
            <person name="McMahon K.D."/>
            <person name="Konstantinidis K.T."/>
            <person name="Eloe-Fadrosh E.A."/>
            <person name="Kyrpides N.C."/>
            <person name="Woyke T."/>
        </authorList>
    </citation>
    <scope>NUCLEOTIDE SEQUENCE</scope>
    <source>
        <strain evidence="1">GVMAG-M-3300023174-104</strain>
    </source>
</reference>
<evidence type="ECO:0000313" key="1">
    <source>
        <dbReference type="EMBL" id="QHT09878.1"/>
    </source>
</evidence>